<sequence>MVDRLARSVLLPGFAGTTAPDWLLREVADGLGGVVLFGRNVTDDEQVAALTARLRGERDGVVVGIDEEGGDVTRLDAATGSRVPGPLALGAVGDPALTRRVAGQLAARLAACGVTVNLAPSADLTLHADDPIIGVRSFGSDPRAVAGQVAAFVRGTQGEGVAACAKHFPGHGASTTDSHFALPALPREDAELRAAELVPFAAAVEAGVRAVMPGHLVVPSWGELPATLNPRAITGVLRGELGFTGTVITDALEMAAVAGSLGDVDGLAQAAVAALVAGADALCVGGETADAAVVARLVDAIGEAVKAGTLPEERLAEASARVAALGAAPAPVSEVDPALGLAAARRAVRVRGEARLAAAPVVVDVEVPPTMAAGPVPWGLGSHLAELVPGTAVVRVAGGDEPAVEPGRQVVLVTRDAHRHADVAALVTRLAADREVVHVETGVPGPELGAVATIDTHGGSYVSLRAAAELLAASAD</sequence>
<evidence type="ECO:0000259" key="4">
    <source>
        <dbReference type="Pfam" id="PF00933"/>
    </source>
</evidence>
<dbReference type="Pfam" id="PF00933">
    <property type="entry name" value="Glyco_hydro_3"/>
    <property type="match status" value="1"/>
</dbReference>
<reference evidence="5 6" key="1">
    <citation type="submission" date="2019-02" db="EMBL/GenBank/DDBJ databases">
        <title>Draft genome sequence of Amycolatopsis sp. 8-3EHSu isolated from roots of Suaeda maritima.</title>
        <authorList>
            <person name="Duangmal K."/>
            <person name="Chantavorakit T."/>
        </authorList>
    </citation>
    <scope>NUCLEOTIDE SEQUENCE [LARGE SCALE GENOMIC DNA]</scope>
    <source>
        <strain evidence="5 6">8-3EHSu</strain>
    </source>
</reference>
<proteinExistence type="inferred from homology"/>
<dbReference type="RefSeq" id="WP_130473454.1">
    <property type="nucleotide sequence ID" value="NZ_SFCC01000001.1"/>
</dbReference>
<dbReference type="OrthoDB" id="9805821at2"/>
<keyword evidence="3" id="KW-0326">Glycosidase</keyword>
<dbReference type="InterPro" id="IPR001764">
    <property type="entry name" value="Glyco_hydro_3_N"/>
</dbReference>
<dbReference type="GO" id="GO:0009254">
    <property type="term" value="P:peptidoglycan turnover"/>
    <property type="evidence" value="ECO:0007669"/>
    <property type="project" value="TreeGrafter"/>
</dbReference>
<evidence type="ECO:0000256" key="3">
    <source>
        <dbReference type="ARBA" id="ARBA00023295"/>
    </source>
</evidence>
<dbReference type="EMBL" id="SFCC01000001">
    <property type="protein sequence ID" value="RZQ65885.1"/>
    <property type="molecule type" value="Genomic_DNA"/>
</dbReference>
<comment type="caution">
    <text evidence="5">The sequence shown here is derived from an EMBL/GenBank/DDBJ whole genome shotgun (WGS) entry which is preliminary data.</text>
</comment>
<gene>
    <name evidence="5" type="ORF">EWH70_02070</name>
</gene>
<evidence type="ECO:0000313" key="5">
    <source>
        <dbReference type="EMBL" id="RZQ65885.1"/>
    </source>
</evidence>
<accession>A0A4V2EMQ1</accession>
<dbReference type="InterPro" id="IPR050226">
    <property type="entry name" value="NagZ_Beta-hexosaminidase"/>
</dbReference>
<evidence type="ECO:0000256" key="2">
    <source>
        <dbReference type="ARBA" id="ARBA00022801"/>
    </source>
</evidence>
<name>A0A4V2EMQ1_9PSEU</name>
<dbReference type="AlphaFoldDB" id="A0A4V2EMQ1"/>
<dbReference type="InterPro" id="IPR036962">
    <property type="entry name" value="Glyco_hydro_3_N_sf"/>
</dbReference>
<dbReference type="Proteomes" id="UP000292003">
    <property type="component" value="Unassembled WGS sequence"/>
</dbReference>
<dbReference type="SUPFAM" id="SSF51445">
    <property type="entry name" value="(Trans)glycosidases"/>
    <property type="match status" value="1"/>
</dbReference>
<feature type="domain" description="Glycoside hydrolase family 3 N-terminal" evidence="4">
    <location>
        <begin position="30"/>
        <end position="324"/>
    </location>
</feature>
<dbReference type="GO" id="GO:0005975">
    <property type="term" value="P:carbohydrate metabolic process"/>
    <property type="evidence" value="ECO:0007669"/>
    <property type="project" value="InterPro"/>
</dbReference>
<protein>
    <submittedName>
        <fullName evidence="5">Glycoside hydrolase family 3 protein</fullName>
    </submittedName>
</protein>
<dbReference type="PANTHER" id="PTHR30480:SF16">
    <property type="entry name" value="GLYCOSIDE HYDROLASE FAMILY 3 DOMAIN PROTEIN"/>
    <property type="match status" value="1"/>
</dbReference>
<dbReference type="PRINTS" id="PR00133">
    <property type="entry name" value="GLHYDRLASE3"/>
</dbReference>
<evidence type="ECO:0000313" key="6">
    <source>
        <dbReference type="Proteomes" id="UP000292003"/>
    </source>
</evidence>
<keyword evidence="2 5" id="KW-0378">Hydrolase</keyword>
<keyword evidence="6" id="KW-1185">Reference proteome</keyword>
<comment type="similarity">
    <text evidence="1">Belongs to the glycosyl hydrolase 3 family.</text>
</comment>
<evidence type="ECO:0000256" key="1">
    <source>
        <dbReference type="ARBA" id="ARBA00005336"/>
    </source>
</evidence>
<organism evidence="5 6">
    <name type="scientific">Amycolatopsis suaedae</name>
    <dbReference type="NCBI Taxonomy" id="2510978"/>
    <lineage>
        <taxon>Bacteria</taxon>
        <taxon>Bacillati</taxon>
        <taxon>Actinomycetota</taxon>
        <taxon>Actinomycetes</taxon>
        <taxon>Pseudonocardiales</taxon>
        <taxon>Pseudonocardiaceae</taxon>
        <taxon>Amycolatopsis</taxon>
    </lineage>
</organism>
<dbReference type="PANTHER" id="PTHR30480">
    <property type="entry name" value="BETA-HEXOSAMINIDASE-RELATED"/>
    <property type="match status" value="1"/>
</dbReference>
<dbReference type="Gene3D" id="3.20.20.300">
    <property type="entry name" value="Glycoside hydrolase, family 3, N-terminal domain"/>
    <property type="match status" value="1"/>
</dbReference>
<dbReference type="GO" id="GO:0004553">
    <property type="term" value="F:hydrolase activity, hydrolyzing O-glycosyl compounds"/>
    <property type="evidence" value="ECO:0007669"/>
    <property type="project" value="InterPro"/>
</dbReference>
<dbReference type="InterPro" id="IPR017853">
    <property type="entry name" value="GH"/>
</dbReference>